<proteinExistence type="inferred from homology"/>
<organism evidence="6 7">
    <name type="scientific">Olea europaea subsp. europaea</name>
    <dbReference type="NCBI Taxonomy" id="158383"/>
    <lineage>
        <taxon>Eukaryota</taxon>
        <taxon>Viridiplantae</taxon>
        <taxon>Streptophyta</taxon>
        <taxon>Embryophyta</taxon>
        <taxon>Tracheophyta</taxon>
        <taxon>Spermatophyta</taxon>
        <taxon>Magnoliopsida</taxon>
        <taxon>eudicotyledons</taxon>
        <taxon>Gunneridae</taxon>
        <taxon>Pentapetalae</taxon>
        <taxon>asterids</taxon>
        <taxon>lamiids</taxon>
        <taxon>Lamiales</taxon>
        <taxon>Oleaceae</taxon>
        <taxon>Oleeae</taxon>
        <taxon>Olea</taxon>
    </lineage>
</organism>
<dbReference type="OrthoDB" id="941555at2759"/>
<dbReference type="GO" id="GO:0006511">
    <property type="term" value="P:ubiquitin-dependent protein catabolic process"/>
    <property type="evidence" value="ECO:0007669"/>
    <property type="project" value="InterPro"/>
</dbReference>
<dbReference type="InterPro" id="IPR052088">
    <property type="entry name" value="E3_ubiquitin-ligase_SINA"/>
</dbReference>
<dbReference type="PANTHER" id="PTHR10315:SF117">
    <property type="entry name" value="RING-TYPE E3 UBIQUITIN TRANSFERASE"/>
    <property type="match status" value="1"/>
</dbReference>
<evidence type="ECO:0000256" key="1">
    <source>
        <dbReference type="ARBA" id="ARBA00009119"/>
    </source>
</evidence>
<name>A0A8S0SIX1_OLEEU</name>
<dbReference type="GO" id="GO:0008270">
    <property type="term" value="F:zinc ion binding"/>
    <property type="evidence" value="ECO:0007669"/>
    <property type="project" value="UniProtKB-KW"/>
</dbReference>
<comment type="similarity">
    <text evidence="1">Belongs to the SINA (Seven in absentia) family.</text>
</comment>
<dbReference type="InterPro" id="IPR008974">
    <property type="entry name" value="TRAF-like"/>
</dbReference>
<reference evidence="6 7" key="1">
    <citation type="submission" date="2019-12" db="EMBL/GenBank/DDBJ databases">
        <authorList>
            <person name="Alioto T."/>
            <person name="Alioto T."/>
            <person name="Gomez Garrido J."/>
        </authorList>
    </citation>
    <scope>NUCLEOTIDE SEQUENCE [LARGE SCALE GENOMIC DNA]</scope>
</reference>
<accession>A0A8S0SIX1</accession>
<comment type="caution">
    <text evidence="6">The sequence shown here is derived from an EMBL/GenBank/DDBJ whole genome shotgun (WGS) entry which is preliminary data.</text>
</comment>
<keyword evidence="6" id="KW-0436">Ligase</keyword>
<dbReference type="Pfam" id="PF03145">
    <property type="entry name" value="Sina_TRAF"/>
    <property type="match status" value="1"/>
</dbReference>
<protein>
    <submittedName>
        <fullName evidence="6">E3 ubiquitin- ligase SINAT2-like</fullName>
    </submittedName>
</protein>
<keyword evidence="7" id="KW-1185">Reference proteome</keyword>
<evidence type="ECO:0000256" key="3">
    <source>
        <dbReference type="ARBA" id="ARBA00022771"/>
    </source>
</evidence>
<dbReference type="SUPFAM" id="SSF49599">
    <property type="entry name" value="TRAF domain-like"/>
    <property type="match status" value="1"/>
</dbReference>
<evidence type="ECO:0000313" key="7">
    <source>
        <dbReference type="Proteomes" id="UP000594638"/>
    </source>
</evidence>
<dbReference type="Gramene" id="OE9A069755T1">
    <property type="protein sequence ID" value="OE9A069755C1"/>
    <property type="gene ID" value="OE9A069755"/>
</dbReference>
<evidence type="ECO:0000256" key="4">
    <source>
        <dbReference type="ARBA" id="ARBA00022833"/>
    </source>
</evidence>
<dbReference type="InterPro" id="IPR018121">
    <property type="entry name" value="7-in-absentia-prot_TRAF-dom"/>
</dbReference>
<feature type="domain" description="Seven-in-absentia protein TRAF-like" evidence="5">
    <location>
        <begin position="70"/>
        <end position="159"/>
    </location>
</feature>
<evidence type="ECO:0000256" key="2">
    <source>
        <dbReference type="ARBA" id="ARBA00022723"/>
    </source>
</evidence>
<dbReference type="Proteomes" id="UP000594638">
    <property type="component" value="Unassembled WGS sequence"/>
</dbReference>
<sequence length="217" mass="24294">MATLYARIASPSYKIPGSQDTFPDRSRLRHKRDCRYCPYNCRYAGEECLVTGDIRFLAAHLKNDHKVQIFNCFGFQFCLPFEALNLGTAPVYTTFIRFMGDDQDANKFNYSLEVGGNGRKLTWYGVPRSIRDSYISVRDSLDGQIIQRNMALFFSGDTKTGRNFHCSCVVGGLVVCCPVVVCAKIAGSYIGRCPVLGKYHVDLFSCIVKACHCSQAS</sequence>
<dbReference type="PANTHER" id="PTHR10315">
    <property type="entry name" value="E3 UBIQUITIN PROTEIN LIGASE SIAH"/>
    <property type="match status" value="1"/>
</dbReference>
<keyword evidence="3" id="KW-0863">Zinc-finger</keyword>
<dbReference type="GO" id="GO:0005737">
    <property type="term" value="C:cytoplasm"/>
    <property type="evidence" value="ECO:0007669"/>
    <property type="project" value="InterPro"/>
</dbReference>
<dbReference type="Gene3D" id="2.60.210.10">
    <property type="entry name" value="Apoptosis, Tumor Necrosis Factor Receptor Associated Protein 2, Chain A"/>
    <property type="match status" value="1"/>
</dbReference>
<evidence type="ECO:0000259" key="5">
    <source>
        <dbReference type="Pfam" id="PF03145"/>
    </source>
</evidence>
<evidence type="ECO:0000313" key="6">
    <source>
        <dbReference type="EMBL" id="CAA2992297.1"/>
    </source>
</evidence>
<dbReference type="GO" id="GO:0061630">
    <property type="term" value="F:ubiquitin protein ligase activity"/>
    <property type="evidence" value="ECO:0007669"/>
    <property type="project" value="TreeGrafter"/>
</dbReference>
<dbReference type="GO" id="GO:0016874">
    <property type="term" value="F:ligase activity"/>
    <property type="evidence" value="ECO:0007669"/>
    <property type="project" value="UniProtKB-KW"/>
</dbReference>
<gene>
    <name evidence="6" type="ORF">OLEA9_A069755</name>
</gene>
<dbReference type="EMBL" id="CACTIH010005433">
    <property type="protein sequence ID" value="CAA2992297.1"/>
    <property type="molecule type" value="Genomic_DNA"/>
</dbReference>
<keyword evidence="4" id="KW-0862">Zinc</keyword>
<keyword evidence="2" id="KW-0479">Metal-binding</keyword>
<dbReference type="AlphaFoldDB" id="A0A8S0SIX1"/>